<dbReference type="SUPFAM" id="SSF75704">
    <property type="entry name" value="Mitotic arrest deficient-like 1, Mad1"/>
    <property type="match status" value="1"/>
</dbReference>
<feature type="compositionally biased region" description="Low complexity" evidence="1">
    <location>
        <begin position="261"/>
        <end position="278"/>
    </location>
</feature>
<feature type="compositionally biased region" description="Basic and acidic residues" evidence="1">
    <location>
        <begin position="502"/>
        <end position="512"/>
    </location>
</feature>
<dbReference type="InterPro" id="IPR055949">
    <property type="entry name" value="DUF7527"/>
</dbReference>
<keyword evidence="4" id="KW-1185">Reference proteome</keyword>
<sequence>MTMTTRAADRVDEWESRPFTDGYEQLRTLADRSFSGAVTAGRATLYLINGTAVDVLGGSIEDFEDATGTVREAPTPALSLLAVMQERGDDVRAKYYSEETALSEADRKLSDGGFTGYVELSENVLSGDYYVLYQGGKSMSVAFLGESERLVYGEDAFERADEEVGIYKVYPVSIDPIEIPEPEEPESDPPSGTGEEPQSETDASDSATADPSHAADADADADSAGSQAETSATADSRDAEPATDTVPADELSADTGRSAETDSSASASDAGESAASTGDADRTEMSEDADSVHRGGRGTDTVPRERTDPPETTRDTPTTRDDDVARDAPTTRDDDVARDAPAARDDASERGQPSRSQDESTRDYPSERAQAPSEREEGRRREQSGGDRRPDTPSRESGSRRDRQPRDADAAITEHVDDAAGGSDDRDGGSSDTSLERRVIPSVDPGRTWTPEDDHTGTDPEYEQPAGATGDRRTNSESSARSAANRSASTRSPAGSQPAQSEDTRAEIADLQQRIDELEAERGDLEAERDELQAQLEQVRDERDDLREEVQTLREQVATLEDRLEAQTTSSEAGSPPSGSDTSSGQSLTPQEAIAGTNLFVRYGSKSGATLSAAHDGDADATAVNDNLSLEYHTEFDDATATVDGEPYESFLEGTIHYRFVAWLVEDLLYAVRDTGHRSSLADLYDAIPRIDRVQFAGTVSADADAEDGDSRADTSFDVVVRDRMGNPLIVTNLNDSRSATTEGMMTDLVTAARQVGDIHERLAGAFFVTSSFFDPDALETAAEATGGGLLSRDKRESFVRLSRKDGFHLCLVESRDDDFHLSVPEL</sequence>
<protein>
    <recommendedName>
        <fullName evidence="2">DUF7527 domain-containing protein</fullName>
    </recommendedName>
</protein>
<dbReference type="EMBL" id="CP064791">
    <property type="protein sequence ID" value="QSG15441.1"/>
    <property type="molecule type" value="Genomic_DNA"/>
</dbReference>
<evidence type="ECO:0000256" key="1">
    <source>
        <dbReference type="SAM" id="MobiDB-lite"/>
    </source>
</evidence>
<gene>
    <name evidence="3" type="ORF">HSEST_1922</name>
</gene>
<dbReference type="AlphaFoldDB" id="A0A897NT82"/>
<feature type="compositionally biased region" description="Basic and acidic residues" evidence="1">
    <location>
        <begin position="302"/>
        <end position="349"/>
    </location>
</feature>
<feature type="region of interest" description="Disordered" evidence="1">
    <location>
        <begin position="177"/>
        <end position="512"/>
    </location>
</feature>
<feature type="compositionally biased region" description="Low complexity" evidence="1">
    <location>
        <begin position="574"/>
        <end position="587"/>
    </location>
</feature>
<organism evidence="3 4">
    <name type="scientific">Halapricum desulfuricans</name>
    <dbReference type="NCBI Taxonomy" id="2841257"/>
    <lineage>
        <taxon>Archaea</taxon>
        <taxon>Methanobacteriati</taxon>
        <taxon>Methanobacteriota</taxon>
        <taxon>Stenosarchaea group</taxon>
        <taxon>Halobacteria</taxon>
        <taxon>Halobacteriales</taxon>
        <taxon>Haloarculaceae</taxon>
        <taxon>Halapricum</taxon>
    </lineage>
</organism>
<dbReference type="Pfam" id="PF24371">
    <property type="entry name" value="DUF7527"/>
    <property type="match status" value="1"/>
</dbReference>
<feature type="compositionally biased region" description="Low complexity" evidence="1">
    <location>
        <begin position="476"/>
        <end position="494"/>
    </location>
</feature>
<feature type="compositionally biased region" description="Low complexity" evidence="1">
    <location>
        <begin position="204"/>
        <end position="214"/>
    </location>
</feature>
<dbReference type="Proteomes" id="UP000663292">
    <property type="component" value="Chromosome"/>
</dbReference>
<feature type="compositionally biased region" description="Basic and acidic residues" evidence="1">
    <location>
        <begin position="279"/>
        <end position="293"/>
    </location>
</feature>
<feature type="region of interest" description="Disordered" evidence="1">
    <location>
        <begin position="562"/>
        <end position="588"/>
    </location>
</feature>
<accession>A0A897NT82</accession>
<feature type="compositionally biased region" description="Basic and acidic residues" evidence="1">
    <location>
        <begin position="373"/>
        <end position="439"/>
    </location>
</feature>
<evidence type="ECO:0000313" key="4">
    <source>
        <dbReference type="Proteomes" id="UP000663292"/>
    </source>
</evidence>
<feature type="compositionally biased region" description="Basic and acidic residues" evidence="1">
    <location>
        <begin position="356"/>
        <end position="366"/>
    </location>
</feature>
<name>A0A897NT82_9EURY</name>
<reference evidence="3 4" key="1">
    <citation type="submission" date="2020-11" db="EMBL/GenBank/DDBJ databases">
        <title>Carbohydrate-dependent, anaerobic sulfur respiration: A novel catabolism in halophilic archaea.</title>
        <authorList>
            <person name="Sorokin D.Y."/>
            <person name="Messina E."/>
            <person name="Smedile F."/>
            <person name="La Cono V."/>
            <person name="Hallsworth J.E."/>
            <person name="Yakimov M.M."/>
        </authorList>
    </citation>
    <scope>NUCLEOTIDE SEQUENCE [LARGE SCALE GENOMIC DNA]</scope>
    <source>
        <strain evidence="3 4">HSR-Est</strain>
    </source>
</reference>
<dbReference type="Gene3D" id="1.10.287.1490">
    <property type="match status" value="1"/>
</dbReference>
<evidence type="ECO:0000313" key="3">
    <source>
        <dbReference type="EMBL" id="QSG15441.1"/>
    </source>
</evidence>
<feature type="domain" description="DUF7527" evidence="2">
    <location>
        <begin position="588"/>
        <end position="827"/>
    </location>
</feature>
<feature type="compositionally biased region" description="Acidic residues" evidence="1">
    <location>
        <begin position="178"/>
        <end position="187"/>
    </location>
</feature>
<evidence type="ECO:0000259" key="2">
    <source>
        <dbReference type="Pfam" id="PF24371"/>
    </source>
</evidence>
<proteinExistence type="predicted"/>